<comment type="caution">
    <text evidence="2">The sequence shown here is derived from an EMBL/GenBank/DDBJ whole genome shotgun (WGS) entry which is preliminary data.</text>
</comment>
<dbReference type="PANTHER" id="PTHR43739:SF5">
    <property type="entry name" value="EXO-ALPHA-SIALIDASE"/>
    <property type="match status" value="1"/>
</dbReference>
<organism evidence="2">
    <name type="scientific">hydrocarbon metagenome</name>
    <dbReference type="NCBI Taxonomy" id="938273"/>
    <lineage>
        <taxon>unclassified sequences</taxon>
        <taxon>metagenomes</taxon>
        <taxon>ecological metagenomes</taxon>
    </lineage>
</organism>
<dbReference type="GO" id="GO:0010411">
    <property type="term" value="P:xyloglucan metabolic process"/>
    <property type="evidence" value="ECO:0007669"/>
    <property type="project" value="TreeGrafter"/>
</dbReference>
<protein>
    <submittedName>
        <fullName evidence="2">Glycosyl hydrolase, bnr repeat</fullName>
    </submittedName>
</protein>
<dbReference type="SUPFAM" id="SSF50939">
    <property type="entry name" value="Sialidases"/>
    <property type="match status" value="1"/>
</dbReference>
<dbReference type="AlphaFoldDB" id="A0A0W8G8S8"/>
<accession>A0A0W8G8S8</accession>
<reference evidence="2" key="1">
    <citation type="journal article" date="2015" name="Proc. Natl. Acad. Sci. U.S.A.">
        <title>Networks of energetic and metabolic interactions define dynamics in microbial communities.</title>
        <authorList>
            <person name="Embree M."/>
            <person name="Liu J.K."/>
            <person name="Al-Bassam M.M."/>
            <person name="Zengler K."/>
        </authorList>
    </citation>
    <scope>NUCLEOTIDE SEQUENCE</scope>
</reference>
<dbReference type="SUPFAM" id="SSF110296">
    <property type="entry name" value="Oligoxyloglucan reducing end-specific cellobiohydrolase"/>
    <property type="match status" value="2"/>
</dbReference>
<dbReference type="Gene3D" id="2.130.10.10">
    <property type="entry name" value="YVTN repeat-like/Quinoprotein amine dehydrogenase"/>
    <property type="match status" value="5"/>
</dbReference>
<dbReference type="InterPro" id="IPR015943">
    <property type="entry name" value="WD40/YVTN_repeat-like_dom_sf"/>
</dbReference>
<evidence type="ECO:0000313" key="2">
    <source>
        <dbReference type="EMBL" id="KUG29551.1"/>
    </source>
</evidence>
<dbReference type="InterPro" id="IPR036278">
    <property type="entry name" value="Sialidase_sf"/>
</dbReference>
<evidence type="ECO:0000256" key="1">
    <source>
        <dbReference type="SAM" id="MobiDB-lite"/>
    </source>
</evidence>
<dbReference type="InterPro" id="IPR052025">
    <property type="entry name" value="Xyloglucanase_GH74"/>
</dbReference>
<feature type="compositionally biased region" description="Polar residues" evidence="1">
    <location>
        <begin position="35"/>
        <end position="53"/>
    </location>
</feature>
<sequence length="865" mass="92012">MPMPFFVRNVPRIMPLPIGVLLILVIAVALSGCGNSQSPSQTRQNGTQLAQNDAESDTERLDRLLQKKRAKPPKRFDKPKEAMIFFAERRAPVGETAIPVERYVAALKHMDGMDIYSTRLDRLIPAGRKRDFLDSRQGVLGRWTPVGPGNVGGRIRAVVVDPVTPATLYVGGVAGGVWKTLDSGTTWTPLTDLLPNLAVCSLAMDPKNPAVLYAGTGEGFGNSDAVRGAGIFKTTNSGAGWTLLSATATEAFYYVNDIVISPNDSNRVYAATRQGIYLSTNAGTSWTQVHDASTINGCTDLAVSDNAGTDRVFAACGMWTTSPTAYILRSTNNGTSWSQVHTQQYMDRTSLAIAPSNPDIIYALASNNNPTKKYLYTNGLLAVLKSVDGGATWNAVYTNTNDCTVPADMLLTNPQSAMCPCTDNPNNFSNQGWYDNVIAVDPANPDIVWAGGIDLFRSDDGGHTWGMASYWWAKTDRPYYTHADHHALVFHPGYNGTTNQILFSGNDGGMFVTANARAAVTQTVCNTANPPQVAWTSLNNGLSVTQYYYGAVYPGGDTFFGGSQDNGTTRGTVAAGPNAWTTLLGGDGGAVAVNPNNTNILYGEYTNLSMVRSTNGGATFHDCVSGITEDANTFPFITVFTMDPNNPDILWTGNRYPWRTTNSATLWTQAGTELPDGASISAIAVAPGDSGLTAIGTSKGHIRVNTASLSASASTKGSHSKPVKGNISSLAFDPTNTRTMYATCSNFGEHHVVKSTDGGATWTKITGSGSSALPDVPTFSIVVDPYVPSRLYVGTDLGVFVTTNGGASWAVENTGFANVITESLVRDATSGRLFAFTHGRGVWHVPMPGTAPVVPATVPLLLGDQ</sequence>
<dbReference type="EMBL" id="LNQE01000069">
    <property type="protein sequence ID" value="KUG29551.1"/>
    <property type="molecule type" value="Genomic_DNA"/>
</dbReference>
<name>A0A0W8G8S8_9ZZZZ</name>
<dbReference type="PANTHER" id="PTHR43739">
    <property type="entry name" value="XYLOGLUCANASE (EUROFUNG)"/>
    <property type="match status" value="1"/>
</dbReference>
<feature type="region of interest" description="Disordered" evidence="1">
    <location>
        <begin position="35"/>
        <end position="58"/>
    </location>
</feature>
<proteinExistence type="predicted"/>
<dbReference type="GO" id="GO:0016787">
    <property type="term" value="F:hydrolase activity"/>
    <property type="evidence" value="ECO:0007669"/>
    <property type="project" value="UniProtKB-KW"/>
</dbReference>
<keyword evidence="2" id="KW-0378">Hydrolase</keyword>
<gene>
    <name evidence="2" type="ORF">ASZ90_000544</name>
</gene>